<accession>A0ABS5T357</accession>
<dbReference type="Proteomes" id="UP000786875">
    <property type="component" value="Unassembled WGS sequence"/>
</dbReference>
<dbReference type="EMBL" id="JABBFO010000003">
    <property type="protein sequence ID" value="MBT0726799.1"/>
    <property type="molecule type" value="Genomic_DNA"/>
</dbReference>
<dbReference type="InterPro" id="IPR001387">
    <property type="entry name" value="Cro/C1-type_HTH"/>
</dbReference>
<dbReference type="RefSeq" id="WP_214212618.1">
    <property type="nucleotide sequence ID" value="NZ_JABBFO010000003.1"/>
</dbReference>
<dbReference type="SUPFAM" id="SSF47413">
    <property type="entry name" value="lambda repressor-like DNA-binding domains"/>
    <property type="match status" value="1"/>
</dbReference>
<dbReference type="InterPro" id="IPR010982">
    <property type="entry name" value="Lambda_DNA-bd_dom_sf"/>
</dbReference>
<sequence length="70" mass="7698">MNNLRNIRERLGMTQGELASAIGLKTAGAICHYENGRRELSIDKCRKIIEVLNQKGISVSFDDLVPPTAA</sequence>
<evidence type="ECO:0000313" key="2">
    <source>
        <dbReference type="EMBL" id="MBT0726799.1"/>
    </source>
</evidence>
<evidence type="ECO:0000259" key="1">
    <source>
        <dbReference type="PROSITE" id="PS50943"/>
    </source>
</evidence>
<name>A0ABS5T357_9GAMM</name>
<evidence type="ECO:0000313" key="3">
    <source>
        <dbReference type="Proteomes" id="UP000786875"/>
    </source>
</evidence>
<protein>
    <submittedName>
        <fullName evidence="2">Helix-turn-helix transcriptional regulator</fullName>
    </submittedName>
</protein>
<dbReference type="SMART" id="SM00530">
    <property type="entry name" value="HTH_XRE"/>
    <property type="match status" value="1"/>
</dbReference>
<gene>
    <name evidence="2" type="ORF">HGT73_05280</name>
</gene>
<dbReference type="Gene3D" id="1.10.260.40">
    <property type="entry name" value="lambda repressor-like DNA-binding domains"/>
    <property type="match status" value="1"/>
</dbReference>
<dbReference type="Pfam" id="PF01381">
    <property type="entry name" value="HTH_3"/>
    <property type="match status" value="1"/>
</dbReference>
<feature type="domain" description="HTH cro/C1-type" evidence="1">
    <location>
        <begin position="4"/>
        <end position="64"/>
    </location>
</feature>
<dbReference type="CDD" id="cd00093">
    <property type="entry name" value="HTH_XRE"/>
    <property type="match status" value="1"/>
</dbReference>
<keyword evidence="3" id="KW-1185">Reference proteome</keyword>
<organism evidence="2 3">
    <name type="scientific">Rosenbergiella australiborealis</name>
    <dbReference type="NCBI Taxonomy" id="1544696"/>
    <lineage>
        <taxon>Bacteria</taxon>
        <taxon>Pseudomonadati</taxon>
        <taxon>Pseudomonadota</taxon>
        <taxon>Gammaproteobacteria</taxon>
        <taxon>Enterobacterales</taxon>
        <taxon>Erwiniaceae</taxon>
        <taxon>Rosenbergiella</taxon>
    </lineage>
</organism>
<proteinExistence type="predicted"/>
<comment type="caution">
    <text evidence="2">The sequence shown here is derived from an EMBL/GenBank/DDBJ whole genome shotgun (WGS) entry which is preliminary data.</text>
</comment>
<reference evidence="2 3" key="1">
    <citation type="submission" date="2020-04" db="EMBL/GenBank/DDBJ databases">
        <title>Genome sequencing of Rosenbergiella species.</title>
        <authorList>
            <person name="Alvarez-Perez S."/>
            <person name="Lievens B."/>
        </authorList>
    </citation>
    <scope>NUCLEOTIDE SEQUENCE [LARGE SCALE GENOMIC DNA]</scope>
    <source>
        <strain evidence="2 3">CdVSA20.1</strain>
    </source>
</reference>
<dbReference type="PROSITE" id="PS50943">
    <property type="entry name" value="HTH_CROC1"/>
    <property type="match status" value="1"/>
</dbReference>